<dbReference type="InterPro" id="IPR039420">
    <property type="entry name" value="WalR-like"/>
</dbReference>
<evidence type="ECO:0000256" key="5">
    <source>
        <dbReference type="ARBA" id="ARBA00023163"/>
    </source>
</evidence>
<dbReference type="InterPro" id="IPR001789">
    <property type="entry name" value="Sig_transdc_resp-reg_receiver"/>
</dbReference>
<proteinExistence type="predicted"/>
<dbReference type="Pfam" id="PF00072">
    <property type="entry name" value="Response_reg"/>
    <property type="match status" value="1"/>
</dbReference>
<keyword evidence="5" id="KW-0804">Transcription</keyword>
<dbReference type="GO" id="GO:0003677">
    <property type="term" value="F:DNA binding"/>
    <property type="evidence" value="ECO:0007669"/>
    <property type="project" value="UniProtKB-KW"/>
</dbReference>
<comment type="subcellular location">
    <subcellularLocation>
        <location evidence="1">Cytoplasm</location>
    </subcellularLocation>
</comment>
<evidence type="ECO:0000256" key="4">
    <source>
        <dbReference type="ARBA" id="ARBA00023125"/>
    </source>
</evidence>
<dbReference type="KEGG" id="hspo:JGZ69_06435"/>
<dbReference type="Gene3D" id="3.40.50.2300">
    <property type="match status" value="1"/>
</dbReference>
<dbReference type="OrthoDB" id="118459at2"/>
<dbReference type="EMBL" id="CP066701">
    <property type="protein sequence ID" value="QQX26479.1"/>
    <property type="molecule type" value="Genomic_DNA"/>
</dbReference>
<dbReference type="PATRIC" id="fig|46224.3.peg.519"/>
<feature type="domain" description="Response regulatory" evidence="8">
    <location>
        <begin position="3"/>
        <end position="118"/>
    </location>
</feature>
<dbReference type="InterPro" id="IPR058245">
    <property type="entry name" value="NreC/VraR/RcsB-like_REC"/>
</dbReference>
<evidence type="ECO:0000313" key="12">
    <source>
        <dbReference type="Proteomes" id="UP000595512"/>
    </source>
</evidence>
<dbReference type="RefSeq" id="WP_066235185.1">
    <property type="nucleotide sequence ID" value="NZ_CP066701.1"/>
</dbReference>
<organism evidence="9 11">
    <name type="scientific">Heyndrickxia sporothermodurans</name>
    <dbReference type="NCBI Taxonomy" id="46224"/>
    <lineage>
        <taxon>Bacteria</taxon>
        <taxon>Bacillati</taxon>
        <taxon>Bacillota</taxon>
        <taxon>Bacilli</taxon>
        <taxon>Bacillales</taxon>
        <taxon>Bacillaceae</taxon>
        <taxon>Heyndrickxia</taxon>
    </lineage>
</organism>
<feature type="domain" description="HTH luxR-type" evidence="7">
    <location>
        <begin position="141"/>
        <end position="206"/>
    </location>
</feature>
<dbReference type="PANTHER" id="PTHR43214:SF1">
    <property type="entry name" value="TRANSCRIPTIONAL REGULATORY PROTEIN COMA"/>
    <property type="match status" value="1"/>
</dbReference>
<gene>
    <name evidence="9" type="ORF">B4102_2049</name>
    <name evidence="10" type="ORF">JGZ69_06435</name>
</gene>
<evidence type="ECO:0000259" key="8">
    <source>
        <dbReference type="PROSITE" id="PS50110"/>
    </source>
</evidence>
<dbReference type="Proteomes" id="UP000075666">
    <property type="component" value="Unassembled WGS sequence"/>
</dbReference>
<sequence>MISVLIIDDHEVVGHGVKSLIEKDTEISVDILSFNNDLTKTLSERKHDVYLVDLQMPDTNGIEITTSILHKYPEANVIIYTGYDIKPLFNKLVDCGVSGMVSKSATNRTLVNAIKSVVQGDVVIPLELFQQLRMQNGRNLSGEYRSVLTDKERDILLEVEKGKTNREISESLFTSQRTVEYSLSTIFRKLDARSRIEAVKRAKECGIL</sequence>
<dbReference type="CDD" id="cd17535">
    <property type="entry name" value="REC_NarL-like"/>
    <property type="match status" value="1"/>
</dbReference>
<dbReference type="Proteomes" id="UP000595512">
    <property type="component" value="Chromosome"/>
</dbReference>
<evidence type="ECO:0000313" key="11">
    <source>
        <dbReference type="Proteomes" id="UP000075666"/>
    </source>
</evidence>
<evidence type="ECO:0000256" key="3">
    <source>
        <dbReference type="ARBA" id="ARBA00023015"/>
    </source>
</evidence>
<keyword evidence="4" id="KW-0238">DNA-binding</keyword>
<evidence type="ECO:0000259" key="7">
    <source>
        <dbReference type="PROSITE" id="PS50043"/>
    </source>
</evidence>
<evidence type="ECO:0000256" key="2">
    <source>
        <dbReference type="ARBA" id="ARBA00022553"/>
    </source>
</evidence>
<dbReference type="PANTHER" id="PTHR43214">
    <property type="entry name" value="TWO-COMPONENT RESPONSE REGULATOR"/>
    <property type="match status" value="1"/>
</dbReference>
<keyword evidence="11" id="KW-1185">Reference proteome</keyword>
<reference evidence="9 11" key="1">
    <citation type="submission" date="2016-01" db="EMBL/GenBank/DDBJ databases">
        <title>Genome Sequences of Twelve Sporeforming Bacillus Species Isolated from Foods.</title>
        <authorList>
            <person name="Berendsen E.M."/>
            <person name="Wells-Bennik M.H."/>
            <person name="Krawcyk A.O."/>
            <person name="De Jong A."/>
            <person name="Holsappel S."/>
            <person name="Eijlander R.T."/>
            <person name="Kuipers O.P."/>
        </authorList>
    </citation>
    <scope>NUCLEOTIDE SEQUENCE [LARGE SCALE GENOMIC DNA]</scope>
    <source>
        <strain evidence="9 11">B4102</strain>
    </source>
</reference>
<dbReference type="PRINTS" id="PR00038">
    <property type="entry name" value="HTHLUXR"/>
</dbReference>
<dbReference type="GO" id="GO:0005737">
    <property type="term" value="C:cytoplasm"/>
    <property type="evidence" value="ECO:0007669"/>
    <property type="project" value="UniProtKB-SubCell"/>
</dbReference>
<dbReference type="GO" id="GO:0006355">
    <property type="term" value="P:regulation of DNA-templated transcription"/>
    <property type="evidence" value="ECO:0007669"/>
    <property type="project" value="InterPro"/>
</dbReference>
<dbReference type="PROSITE" id="PS50043">
    <property type="entry name" value="HTH_LUXR_2"/>
    <property type="match status" value="1"/>
</dbReference>
<feature type="modified residue" description="4-aspartylphosphate" evidence="6">
    <location>
        <position position="53"/>
    </location>
</feature>
<keyword evidence="2 6" id="KW-0597">Phosphoprotein</keyword>
<dbReference type="SMART" id="SM00421">
    <property type="entry name" value="HTH_LUXR"/>
    <property type="match status" value="1"/>
</dbReference>
<dbReference type="SMART" id="SM00448">
    <property type="entry name" value="REC"/>
    <property type="match status" value="1"/>
</dbReference>
<dbReference type="CDD" id="cd06170">
    <property type="entry name" value="LuxR_C_like"/>
    <property type="match status" value="1"/>
</dbReference>
<dbReference type="EMBL" id="LQYN01000107">
    <property type="protein sequence ID" value="KYC92939.1"/>
    <property type="molecule type" value="Genomic_DNA"/>
</dbReference>
<dbReference type="PROSITE" id="PS50110">
    <property type="entry name" value="RESPONSE_REGULATORY"/>
    <property type="match status" value="1"/>
</dbReference>
<protein>
    <submittedName>
        <fullName evidence="10">Response regulator transcription factor</fullName>
    </submittedName>
</protein>
<dbReference type="InterPro" id="IPR000792">
    <property type="entry name" value="Tscrpt_reg_LuxR_C"/>
</dbReference>
<dbReference type="GO" id="GO:0000160">
    <property type="term" value="P:phosphorelay signal transduction system"/>
    <property type="evidence" value="ECO:0007669"/>
    <property type="project" value="InterPro"/>
</dbReference>
<evidence type="ECO:0000313" key="9">
    <source>
        <dbReference type="EMBL" id="KYC92939.1"/>
    </source>
</evidence>
<dbReference type="InterPro" id="IPR016032">
    <property type="entry name" value="Sig_transdc_resp-reg_C-effctor"/>
</dbReference>
<evidence type="ECO:0000256" key="6">
    <source>
        <dbReference type="PROSITE-ProRule" id="PRU00169"/>
    </source>
</evidence>
<dbReference type="SUPFAM" id="SSF46894">
    <property type="entry name" value="C-terminal effector domain of the bipartite response regulators"/>
    <property type="match status" value="1"/>
</dbReference>
<dbReference type="AlphaFoldDB" id="A0A150KLK5"/>
<evidence type="ECO:0000313" key="10">
    <source>
        <dbReference type="EMBL" id="QQX26479.1"/>
    </source>
</evidence>
<keyword evidence="3" id="KW-0805">Transcription regulation</keyword>
<dbReference type="SUPFAM" id="SSF52172">
    <property type="entry name" value="CheY-like"/>
    <property type="match status" value="1"/>
</dbReference>
<dbReference type="Pfam" id="PF00196">
    <property type="entry name" value="GerE"/>
    <property type="match status" value="1"/>
</dbReference>
<name>A0A150KLK5_9BACI</name>
<evidence type="ECO:0000256" key="1">
    <source>
        <dbReference type="ARBA" id="ARBA00004496"/>
    </source>
</evidence>
<accession>A0A150KLK5</accession>
<dbReference type="STRING" id="46224.B4102_2049"/>
<dbReference type="InterPro" id="IPR011006">
    <property type="entry name" value="CheY-like_superfamily"/>
</dbReference>
<reference evidence="10 12" key="2">
    <citation type="submission" date="2020-12" db="EMBL/GenBank/DDBJ databases">
        <title>Taxonomic evaluation of the Bacillus sporothermodurans group of bacteria based on whole genome sequences.</title>
        <authorList>
            <person name="Fiedler G."/>
            <person name="Herbstmann A.-D."/>
            <person name="Doll E."/>
            <person name="Wenning M."/>
            <person name="Brinks E."/>
            <person name="Kabisch J."/>
            <person name="Breitenwieser F."/>
            <person name="Lappann M."/>
            <person name="Boehnlein C."/>
            <person name="Franz C."/>
        </authorList>
    </citation>
    <scope>NUCLEOTIDE SEQUENCE [LARGE SCALE GENOMIC DNA]</scope>
    <source>
        <strain evidence="10 12">DSM 10599</strain>
    </source>
</reference>